<dbReference type="eggNOG" id="ENOG5031YVC">
    <property type="taxonomic scope" value="Bacteria"/>
</dbReference>
<proteinExistence type="predicted"/>
<organism evidence="2 3">
    <name type="scientific">Mycoplasmopsis fermentans (strain ATCC 19989 / NBRC 14854 / NCTC 10117 / PG18)</name>
    <name type="common">Mycoplasma fermentans</name>
    <dbReference type="NCBI Taxonomy" id="496833"/>
    <lineage>
        <taxon>Bacteria</taxon>
        <taxon>Bacillati</taxon>
        <taxon>Mycoplasmatota</taxon>
        <taxon>Mycoplasmoidales</taxon>
        <taxon>Metamycoplasmataceae</taxon>
        <taxon>Mycoplasmopsis</taxon>
    </lineage>
</organism>
<sequence>MARKEIMSKRRKLKFLISFTVLTTTTPLTSAACQSSFWDMGEYEKNNFVSNLKQNVSIYTNNFNKLVKFMDKDNHKLSYQSFYYKEYEKTKEITDFTFENFLLKNSKAFEEKAYKFMVNNVDESTKFKKYFEDFTSTPSDNTNFNFYKNVTYLKKINDEINSILNDWSKYIKNDSTLSQFKNLFENSHWNGWPFFENQTSRQKWYQDRFLKWINQYNEEIESEYKNRYYDEDKASIDYSTIKNPSSESDGKHTHAAINLLREWKSTVISPKDKNNRINKLNEWINDFKKFITDNSWEYKAKNIMIVFNSNYKLQSVDLYTFVDRLEKLIKNSQLPYEKDKKGTEKAEEKYKNFKRNFLEPIDNMKQIINDTVLLINEYK</sequence>
<evidence type="ECO:0000313" key="3">
    <source>
        <dbReference type="Proteomes" id="UP000006810"/>
    </source>
</evidence>
<dbReference type="EMBL" id="AP009608">
    <property type="protein sequence ID" value="BAH69477.1"/>
    <property type="molecule type" value="Genomic_DNA"/>
</dbReference>
<dbReference type="AlphaFoldDB" id="C4XEA5"/>
<feature type="chain" id="PRO_5002945596" description="Lipoprotein" evidence="1">
    <location>
        <begin position="32"/>
        <end position="379"/>
    </location>
</feature>
<dbReference type="Proteomes" id="UP000006810">
    <property type="component" value="Chromosome"/>
</dbReference>
<dbReference type="KEGG" id="mfp:MBIO_0212"/>
<evidence type="ECO:0000256" key="1">
    <source>
        <dbReference type="SAM" id="SignalP"/>
    </source>
</evidence>
<reference evidence="2 3" key="1">
    <citation type="journal article" date="2009" name="Curr. Microbiol.">
        <title>Molecular cloning and expression of a novel cholinephosphotransferase involved in glycoglycerophospholipid biosynthesis of Mycoplasma fermentans.</title>
        <authorList>
            <person name="Ishida N."/>
            <person name="Irikura D."/>
            <person name="Matsuda K."/>
            <person name="Sato S."/>
            <person name="Asano K."/>
        </authorList>
    </citation>
    <scope>NUCLEOTIDE SEQUENCE [LARGE SCALE GENOMIC DNA]</scope>
    <source>
        <strain evidence="3">ATCC 19989 / NBRC 14854 / NCTC 10117 / PG18</strain>
    </source>
</reference>
<dbReference type="HOGENOM" id="CLU_729215_0_0_14"/>
<dbReference type="PROSITE" id="PS51257">
    <property type="entry name" value="PROKAR_LIPOPROTEIN"/>
    <property type="match status" value="1"/>
</dbReference>
<accession>C4XEA5</accession>
<gene>
    <name evidence="2" type="ordered locus">MBIO_0212</name>
</gene>
<evidence type="ECO:0008006" key="4">
    <source>
        <dbReference type="Google" id="ProtNLM"/>
    </source>
</evidence>
<keyword evidence="1" id="KW-0732">Signal</keyword>
<dbReference type="NCBIfam" id="NF045977">
    <property type="entry name" value="MAG0770_fam_LP"/>
    <property type="match status" value="1"/>
</dbReference>
<name>C4XEA5_MYCFP</name>
<dbReference type="PATRIC" id="fig|496833.3.peg.635"/>
<protein>
    <recommendedName>
        <fullName evidence="4">Lipoprotein</fullName>
    </recommendedName>
</protein>
<feature type="signal peptide" evidence="1">
    <location>
        <begin position="1"/>
        <end position="31"/>
    </location>
</feature>
<keyword evidence="3" id="KW-1185">Reference proteome</keyword>
<evidence type="ECO:0000313" key="2">
    <source>
        <dbReference type="EMBL" id="BAH69477.1"/>
    </source>
</evidence>